<sequence>MTAVEYVPGTWVAVVGAKVWLLLGAPPDAEVVRRCWDLVREDAELDDVLGAIVHEGFRAVGSFALVTPRRAVVRGGAGLVCLGADGQASRIDATGVMTWVDRNLDESIVQLRLTTGGTGPVLPLLSGVVLAAELVVSLGTVPEAVREEAGQEVVATTIVRSVPEPEPESRAVPAPQPEPARVTELLAQEPGGFIASIDWAAPVPAPAPAPGRAEMSETVLRTRVVTQDDTSMLISERGSGAPQVRAVKCQDQHLNPEAATHCRLCGGAVPAQTSFVAVRPPLGVLRLSTGDTITLDRNVVLGRDPHTDDRGNRANLVKVGDSTDISRNHVEVRLDGWDVLVVDLGSKNGTTMTQPGWSPQELAGHIPAVLCPGTRVTLSEDAYFTYEVASA</sequence>
<dbReference type="Pfam" id="PF00498">
    <property type="entry name" value="FHA"/>
    <property type="match status" value="1"/>
</dbReference>
<dbReference type="Gene3D" id="2.60.200.20">
    <property type="match status" value="1"/>
</dbReference>
<reference evidence="3 4" key="1">
    <citation type="submission" date="2019-07" db="EMBL/GenBank/DDBJ databases">
        <title>Lentzea xizangensis sp. nov., isolated from Qinghai-Tibetan Plateau Soils.</title>
        <authorList>
            <person name="Huang J."/>
        </authorList>
    </citation>
    <scope>NUCLEOTIDE SEQUENCE [LARGE SCALE GENOMIC DNA]</scope>
    <source>
        <strain evidence="3 4">FXJ1.1311</strain>
    </source>
</reference>
<dbReference type="Proteomes" id="UP000316639">
    <property type="component" value="Unassembled WGS sequence"/>
</dbReference>
<dbReference type="OrthoDB" id="5240729at2"/>
<name>A0A563F2T3_9PSEU</name>
<evidence type="ECO:0000256" key="1">
    <source>
        <dbReference type="ARBA" id="ARBA00022553"/>
    </source>
</evidence>
<keyword evidence="1" id="KW-0597">Phosphoprotein</keyword>
<dbReference type="InterPro" id="IPR000253">
    <property type="entry name" value="FHA_dom"/>
</dbReference>
<dbReference type="SUPFAM" id="SSF49879">
    <property type="entry name" value="SMAD/FHA domain"/>
    <property type="match status" value="1"/>
</dbReference>
<protein>
    <submittedName>
        <fullName evidence="3">FHA domain-containing protein</fullName>
    </submittedName>
</protein>
<evidence type="ECO:0000313" key="4">
    <source>
        <dbReference type="Proteomes" id="UP000316639"/>
    </source>
</evidence>
<dbReference type="RefSeq" id="WP_146348844.1">
    <property type="nucleotide sequence ID" value="NZ_VOBR01000001.1"/>
</dbReference>
<organism evidence="3 4">
    <name type="scientific">Lentzea tibetensis</name>
    <dbReference type="NCBI Taxonomy" id="2591470"/>
    <lineage>
        <taxon>Bacteria</taxon>
        <taxon>Bacillati</taxon>
        <taxon>Actinomycetota</taxon>
        <taxon>Actinomycetes</taxon>
        <taxon>Pseudonocardiales</taxon>
        <taxon>Pseudonocardiaceae</taxon>
        <taxon>Lentzea</taxon>
    </lineage>
</organism>
<accession>A0A563F2T3</accession>
<dbReference type="InterPro" id="IPR008984">
    <property type="entry name" value="SMAD_FHA_dom_sf"/>
</dbReference>
<evidence type="ECO:0000259" key="2">
    <source>
        <dbReference type="PROSITE" id="PS50006"/>
    </source>
</evidence>
<dbReference type="EMBL" id="VOBR01000001">
    <property type="protein sequence ID" value="TWP54061.1"/>
    <property type="molecule type" value="Genomic_DNA"/>
</dbReference>
<dbReference type="AlphaFoldDB" id="A0A563F2T3"/>
<feature type="domain" description="FHA" evidence="2">
    <location>
        <begin position="299"/>
        <end position="353"/>
    </location>
</feature>
<dbReference type="PROSITE" id="PS50006">
    <property type="entry name" value="FHA_DOMAIN"/>
    <property type="match status" value="1"/>
</dbReference>
<keyword evidence="4" id="KW-1185">Reference proteome</keyword>
<evidence type="ECO:0000313" key="3">
    <source>
        <dbReference type="EMBL" id="TWP54061.1"/>
    </source>
</evidence>
<proteinExistence type="predicted"/>
<gene>
    <name evidence="3" type="ORF">FKR81_00370</name>
</gene>
<comment type="caution">
    <text evidence="3">The sequence shown here is derived from an EMBL/GenBank/DDBJ whole genome shotgun (WGS) entry which is preliminary data.</text>
</comment>